<dbReference type="SUPFAM" id="SSF52540">
    <property type="entry name" value="P-loop containing nucleoside triphosphate hydrolases"/>
    <property type="match status" value="1"/>
</dbReference>
<keyword evidence="2" id="KW-1185">Reference proteome</keyword>
<evidence type="ECO:0000313" key="1">
    <source>
        <dbReference type="EMBL" id="MEI4832379.1"/>
    </source>
</evidence>
<protein>
    <recommendedName>
        <fullName evidence="3">ABC transporter ATP-binding protein</fullName>
    </recommendedName>
</protein>
<name>A0ABU8G4N3_9BACI</name>
<dbReference type="RefSeq" id="WP_336484513.1">
    <property type="nucleotide sequence ID" value="NZ_JBAWSV010000013.1"/>
</dbReference>
<dbReference type="Gene3D" id="3.40.50.300">
    <property type="entry name" value="P-loop containing nucleotide triphosphate hydrolases"/>
    <property type="match status" value="1"/>
</dbReference>
<accession>A0ABU8G4N3</accession>
<sequence length="67" mass="7934">MELSYERRKKCVVSNKTRFVIAYRLSTILQVDQILVVEDGNITGVGTYEKLMENHAYYKKLYNSNLW</sequence>
<dbReference type="Proteomes" id="UP001367922">
    <property type="component" value="Unassembled WGS sequence"/>
</dbReference>
<reference evidence="1 2" key="1">
    <citation type="submission" date="2024-01" db="EMBL/GenBank/DDBJ databases">
        <title>Seven novel Bacillus-like species.</title>
        <authorList>
            <person name="Liu G."/>
        </authorList>
    </citation>
    <scope>NUCLEOTIDE SEQUENCE [LARGE SCALE GENOMIC DNA]</scope>
    <source>
        <strain evidence="1 2">FJAT-53711</strain>
    </source>
</reference>
<evidence type="ECO:0000313" key="2">
    <source>
        <dbReference type="Proteomes" id="UP001367922"/>
    </source>
</evidence>
<comment type="caution">
    <text evidence="1">The sequence shown here is derived from an EMBL/GenBank/DDBJ whole genome shotgun (WGS) entry which is preliminary data.</text>
</comment>
<gene>
    <name evidence="1" type="ORF">WAX78_23665</name>
</gene>
<dbReference type="InterPro" id="IPR027417">
    <property type="entry name" value="P-loop_NTPase"/>
</dbReference>
<dbReference type="EMBL" id="JBAWSV010000013">
    <property type="protein sequence ID" value="MEI4832379.1"/>
    <property type="molecule type" value="Genomic_DNA"/>
</dbReference>
<organism evidence="1 2">
    <name type="scientific">Bacillus yunxiaonensis</name>
    <dbReference type="NCBI Taxonomy" id="3127665"/>
    <lineage>
        <taxon>Bacteria</taxon>
        <taxon>Bacillati</taxon>
        <taxon>Bacillota</taxon>
        <taxon>Bacilli</taxon>
        <taxon>Bacillales</taxon>
        <taxon>Bacillaceae</taxon>
        <taxon>Bacillus</taxon>
    </lineage>
</organism>
<proteinExistence type="predicted"/>
<evidence type="ECO:0008006" key="3">
    <source>
        <dbReference type="Google" id="ProtNLM"/>
    </source>
</evidence>